<dbReference type="PANTHER" id="PTHR31151:SF0">
    <property type="entry name" value="PROLINE-TRNA LIGASE (DUF1680)"/>
    <property type="match status" value="1"/>
</dbReference>
<comment type="caution">
    <text evidence="4">The sequence shown here is derived from an EMBL/GenBank/DDBJ whole genome shotgun (WGS) entry which is preliminary data.</text>
</comment>
<dbReference type="InterPro" id="IPR049046">
    <property type="entry name" value="Beta-AFase-like_GH127_middle"/>
</dbReference>
<proteinExistence type="predicted"/>
<dbReference type="PANTHER" id="PTHR31151">
    <property type="entry name" value="PROLINE-TRNA LIGASE (DUF1680)"/>
    <property type="match status" value="1"/>
</dbReference>
<dbReference type="GO" id="GO:0046556">
    <property type="term" value="F:alpha-L-arabinofuranosidase activity"/>
    <property type="evidence" value="ECO:0007669"/>
    <property type="project" value="InterPro"/>
</dbReference>
<feature type="domain" description="Non-reducing end beta-L-arabinofuranosidase-like GH127 middle" evidence="3">
    <location>
        <begin position="557"/>
        <end position="659"/>
    </location>
</feature>
<keyword evidence="1" id="KW-0472">Membrane</keyword>
<keyword evidence="5" id="KW-1185">Reference proteome</keyword>
<name>A0A4S8IZP8_MUSBA</name>
<dbReference type="InterPro" id="IPR008928">
    <property type="entry name" value="6-hairpin_glycosidase_sf"/>
</dbReference>
<keyword evidence="1" id="KW-0812">Transmembrane</keyword>
<protein>
    <submittedName>
        <fullName evidence="4">Uncharacterized protein</fullName>
    </submittedName>
</protein>
<feature type="transmembrane region" description="Helical" evidence="1">
    <location>
        <begin position="47"/>
        <end position="66"/>
    </location>
</feature>
<evidence type="ECO:0000259" key="3">
    <source>
        <dbReference type="Pfam" id="PF20736"/>
    </source>
</evidence>
<dbReference type="Pfam" id="PF20736">
    <property type="entry name" value="Glyco_hydro127M"/>
    <property type="match status" value="1"/>
</dbReference>
<dbReference type="AlphaFoldDB" id="A0A4S8IZP8"/>
<dbReference type="Gene3D" id="2.80.10.50">
    <property type="match status" value="1"/>
</dbReference>
<evidence type="ECO:0000259" key="2">
    <source>
        <dbReference type="Pfam" id="PF07944"/>
    </source>
</evidence>
<organism evidence="4 5">
    <name type="scientific">Musa balbisiana</name>
    <name type="common">Banana</name>
    <dbReference type="NCBI Taxonomy" id="52838"/>
    <lineage>
        <taxon>Eukaryota</taxon>
        <taxon>Viridiplantae</taxon>
        <taxon>Streptophyta</taxon>
        <taxon>Embryophyta</taxon>
        <taxon>Tracheophyta</taxon>
        <taxon>Spermatophyta</taxon>
        <taxon>Magnoliopsida</taxon>
        <taxon>Liliopsida</taxon>
        <taxon>Zingiberales</taxon>
        <taxon>Musaceae</taxon>
        <taxon>Musa</taxon>
    </lineage>
</organism>
<feature type="domain" description="Non-reducing end beta-L-arabinofuranosidase-like GH127 catalytic" evidence="2">
    <location>
        <begin position="162"/>
        <end position="545"/>
    </location>
</feature>
<dbReference type="SUPFAM" id="SSF48208">
    <property type="entry name" value="Six-hairpin glycosidases"/>
    <property type="match status" value="1"/>
</dbReference>
<sequence>MGFEGGELWVLRLHTDTDFPLGAEKATGGRAEHEPISLRKKAKMRNLFAFGALLVALAAVVFPPAAANQCTNVVYSFAPMAAHYKQATLGHNNTLKTEFLSRYHLNPSDEATWMKLLPRKATPPEVTELDWAMLGRGVRQPGLTSAAGVGSSKFLKEMSLHDVRIDPKSVHGRAQQTNLEYLLLLNVDRLVWSFRKLAGLPTPGRPYGGWEEPTGQLRGHFVGHFMSATALMWAATKNETIRERMNAVVEALDECQRKIGTGYLSAFPTSEFAIYEEVRYVWAPYYTIHKIMNGLVDQYVNANNVKALKMAVWMAKYFGNRVANNIKKRSIAWHWAAMNEETGGMNDVLYRLYTITRNKKHLVLAQLFDKPCFLGPLAVQADLLSGLHGNTHIPIVIGAQRRYEITGDILYKEIGLTFMDIVNSSHGYATGGTTVDEHWKEPKRIASYLQTNTEESCTTYNLLKVSRNLFRWTKEMAYADHYERALTNGVLSIQRGTEPGIMIYFLPMNPGGSKAVSAQGGWGTPTASFWCCYGTAIESFSKLGDSIYFEEEGDTPTLYIIQFISSTVNWLSGELVLQQKAQQVSSLDRYFRVQCTVSTTNKVVSKNSTLNIRIPVWTYNHDAVATINGHTVAVPPPGNVLSVNKSWSRKDQLTLSFPIGLRTETIQDDRPQFSSLKALLFGPYLLVGLSCGTWDLTPQQANHRLSDWILPVPHDHRTRLLSLTQETSDATLFLSNLNASTYDKKRMLTMEASPQLGTNAAAQATFRLVFGNQKASRFPSRKSIIGKIIMLEPFDLPGKVVQHQGPGKRLVVAVTSRNSNTGKASKFLVVEGLDGNSNTISLESASMPGCFVHHDRSSSNGVRLLCQAKEVGRRGAALGRLASFTLREGLSKYHPISFTAKGTRRSFLFQPLLGLRDETYTTYFNIRI</sequence>
<dbReference type="EMBL" id="PYDT01000008">
    <property type="protein sequence ID" value="THU54460.1"/>
    <property type="molecule type" value="Genomic_DNA"/>
</dbReference>
<dbReference type="Proteomes" id="UP000317650">
    <property type="component" value="Chromosome 10"/>
</dbReference>
<dbReference type="InterPro" id="IPR036195">
    <property type="entry name" value="AbfB_ABD_sf"/>
</dbReference>
<dbReference type="InterPro" id="IPR012878">
    <property type="entry name" value="Beta-AFase-like_GH127_cat"/>
</dbReference>
<gene>
    <name evidence="4" type="ORF">C4D60_Mb10t25310</name>
</gene>
<dbReference type="Pfam" id="PF07944">
    <property type="entry name" value="Beta-AFase-like_GH127_cat"/>
    <property type="match status" value="1"/>
</dbReference>
<evidence type="ECO:0000256" key="1">
    <source>
        <dbReference type="SAM" id="Phobius"/>
    </source>
</evidence>
<evidence type="ECO:0000313" key="4">
    <source>
        <dbReference type="EMBL" id="THU54460.1"/>
    </source>
</evidence>
<dbReference type="GO" id="GO:0046373">
    <property type="term" value="P:L-arabinose metabolic process"/>
    <property type="evidence" value="ECO:0007669"/>
    <property type="project" value="InterPro"/>
</dbReference>
<accession>A0A4S8IZP8</accession>
<evidence type="ECO:0000313" key="5">
    <source>
        <dbReference type="Proteomes" id="UP000317650"/>
    </source>
</evidence>
<keyword evidence="1" id="KW-1133">Transmembrane helix</keyword>
<reference evidence="4 5" key="1">
    <citation type="journal article" date="2019" name="Nat. Plants">
        <title>Genome sequencing of Musa balbisiana reveals subgenome evolution and function divergence in polyploid bananas.</title>
        <authorList>
            <person name="Yao X."/>
        </authorList>
    </citation>
    <scope>NUCLEOTIDE SEQUENCE [LARGE SCALE GENOMIC DNA]</scope>
    <source>
        <strain evidence="5">cv. DH-PKW</strain>
        <tissue evidence="4">Leaves</tissue>
    </source>
</reference>
<dbReference type="SUPFAM" id="SSF110221">
    <property type="entry name" value="AbfB domain"/>
    <property type="match status" value="1"/>
</dbReference>